<dbReference type="InterPro" id="IPR036291">
    <property type="entry name" value="NAD(P)-bd_dom_sf"/>
</dbReference>
<evidence type="ECO:0008006" key="4">
    <source>
        <dbReference type="Google" id="ProtNLM"/>
    </source>
</evidence>
<dbReference type="PANTHER" id="PTHR47534">
    <property type="entry name" value="YALI0E05731P"/>
    <property type="match status" value="1"/>
</dbReference>
<dbReference type="GO" id="GO:0016491">
    <property type="term" value="F:oxidoreductase activity"/>
    <property type="evidence" value="ECO:0007669"/>
    <property type="project" value="UniProtKB-KW"/>
</dbReference>
<dbReference type="InterPro" id="IPR002347">
    <property type="entry name" value="SDR_fam"/>
</dbReference>
<dbReference type="EMBL" id="KN846954">
    <property type="protein sequence ID" value="KIV77809.1"/>
    <property type="molecule type" value="Genomic_DNA"/>
</dbReference>
<dbReference type="HOGENOM" id="CLU_044999_0_0_1"/>
<evidence type="ECO:0000313" key="2">
    <source>
        <dbReference type="EMBL" id="KIV77809.1"/>
    </source>
</evidence>
<name>A0A0D1YAD9_9EURO</name>
<reference evidence="2 3" key="1">
    <citation type="submission" date="2015-01" db="EMBL/GenBank/DDBJ databases">
        <title>The Genome Sequence of Exophiala sideris CBS121828.</title>
        <authorList>
            <consortium name="The Broad Institute Genomics Platform"/>
            <person name="Cuomo C."/>
            <person name="de Hoog S."/>
            <person name="Gorbushina A."/>
            <person name="Stielow B."/>
            <person name="Teixiera M."/>
            <person name="Abouelleil A."/>
            <person name="Chapman S.B."/>
            <person name="Priest M."/>
            <person name="Young S.K."/>
            <person name="Wortman J."/>
            <person name="Nusbaum C."/>
            <person name="Birren B."/>
        </authorList>
    </citation>
    <scope>NUCLEOTIDE SEQUENCE [LARGE SCALE GENOMIC DNA]</scope>
    <source>
        <strain evidence="2 3">CBS 121828</strain>
    </source>
</reference>
<dbReference type="OrthoDB" id="2898509at2759"/>
<dbReference type="STRING" id="1016849.A0A0D1YAD9"/>
<dbReference type="AlphaFoldDB" id="A0A0D1YAD9"/>
<dbReference type="Pfam" id="PF00106">
    <property type="entry name" value="adh_short"/>
    <property type="match status" value="1"/>
</dbReference>
<sequence length="320" mass="34790">MVAVKDIKLNNESIKTPGSSPVAVFVGGTGGIGLSALQALLKYTSSPTVYLVGRDPSRLEKQIAELKALNTSSTITPVVANDLTLVRDAQKAADEIASKASRVDYLIMSAGFLNFNSAPEYTSEGLDKITAIRYHARMAFLVKLLPLLRKSSNPRVISVLAGGGEGALDLDDLGMTQAKGYSFIAAGGMAASMTTLFFEQMSKQPENKEIVFIHIFPGIVKTQLRLEGGWFATLLYTWILQYFLMNIIGYSSEEAGERVLFAATSDRFVKAQPDIGVHLVGGNSDVAAVNKDLKKLREQNGGAKVYEYTMSELERIERSY</sequence>
<proteinExistence type="predicted"/>
<organism evidence="2 3">
    <name type="scientific">Exophiala sideris</name>
    <dbReference type="NCBI Taxonomy" id="1016849"/>
    <lineage>
        <taxon>Eukaryota</taxon>
        <taxon>Fungi</taxon>
        <taxon>Dikarya</taxon>
        <taxon>Ascomycota</taxon>
        <taxon>Pezizomycotina</taxon>
        <taxon>Eurotiomycetes</taxon>
        <taxon>Chaetothyriomycetidae</taxon>
        <taxon>Chaetothyriales</taxon>
        <taxon>Herpotrichiellaceae</taxon>
        <taxon>Exophiala</taxon>
    </lineage>
</organism>
<dbReference type="PANTHER" id="PTHR47534:SF3">
    <property type="entry name" value="ALCOHOL DEHYDROGENASE-LIKE C-TERMINAL DOMAIN-CONTAINING PROTEIN"/>
    <property type="match status" value="1"/>
</dbReference>
<accession>A0A0D1YAD9</accession>
<evidence type="ECO:0000313" key="3">
    <source>
        <dbReference type="Proteomes" id="UP000053599"/>
    </source>
</evidence>
<evidence type="ECO:0000256" key="1">
    <source>
        <dbReference type="ARBA" id="ARBA00023002"/>
    </source>
</evidence>
<dbReference type="SUPFAM" id="SSF51735">
    <property type="entry name" value="NAD(P)-binding Rossmann-fold domains"/>
    <property type="match status" value="1"/>
</dbReference>
<keyword evidence="1" id="KW-0560">Oxidoreductase</keyword>
<gene>
    <name evidence="2" type="ORF">PV11_09589</name>
</gene>
<protein>
    <recommendedName>
        <fullName evidence="4">NAD(P)-binding protein</fullName>
    </recommendedName>
</protein>
<dbReference type="Proteomes" id="UP000053599">
    <property type="component" value="Unassembled WGS sequence"/>
</dbReference>
<dbReference type="PRINTS" id="PR00081">
    <property type="entry name" value="GDHRDH"/>
</dbReference>
<dbReference type="InterPro" id="IPR052228">
    <property type="entry name" value="Sec_Metab_Biosynth_Oxidored"/>
</dbReference>
<dbReference type="Gene3D" id="3.40.50.720">
    <property type="entry name" value="NAD(P)-binding Rossmann-like Domain"/>
    <property type="match status" value="1"/>
</dbReference>